<organism evidence="2 3">
    <name type="scientific">Leucosporidium creatinivorum</name>
    <dbReference type="NCBI Taxonomy" id="106004"/>
    <lineage>
        <taxon>Eukaryota</taxon>
        <taxon>Fungi</taxon>
        <taxon>Dikarya</taxon>
        <taxon>Basidiomycota</taxon>
        <taxon>Pucciniomycotina</taxon>
        <taxon>Microbotryomycetes</taxon>
        <taxon>Leucosporidiales</taxon>
        <taxon>Leucosporidium</taxon>
    </lineage>
</organism>
<dbReference type="AlphaFoldDB" id="A0A1Y2EQL3"/>
<reference evidence="2 3" key="1">
    <citation type="submission" date="2016-07" db="EMBL/GenBank/DDBJ databases">
        <title>Pervasive Adenine N6-methylation of Active Genes in Fungi.</title>
        <authorList>
            <consortium name="DOE Joint Genome Institute"/>
            <person name="Mondo S.J."/>
            <person name="Dannebaum R.O."/>
            <person name="Kuo R.C."/>
            <person name="Labutti K."/>
            <person name="Haridas S."/>
            <person name="Kuo A."/>
            <person name="Salamov A."/>
            <person name="Ahrendt S.R."/>
            <person name="Lipzen A."/>
            <person name="Sullivan W."/>
            <person name="Andreopoulos W.B."/>
            <person name="Clum A."/>
            <person name="Lindquist E."/>
            <person name="Daum C."/>
            <person name="Ramamoorthy G.K."/>
            <person name="Gryganskyi A."/>
            <person name="Culley D."/>
            <person name="Magnuson J.K."/>
            <person name="James T.Y."/>
            <person name="O'Malley M.A."/>
            <person name="Stajich J.E."/>
            <person name="Spatafora J.W."/>
            <person name="Visel A."/>
            <person name="Grigoriev I.V."/>
        </authorList>
    </citation>
    <scope>NUCLEOTIDE SEQUENCE [LARGE SCALE GENOMIC DNA]</scope>
    <source>
        <strain evidence="2 3">62-1032</strain>
    </source>
</reference>
<dbReference type="InParanoid" id="A0A1Y2EQL3"/>
<proteinExistence type="predicted"/>
<dbReference type="OrthoDB" id="2519410at2759"/>
<comment type="caution">
    <text evidence="2">The sequence shown here is derived from an EMBL/GenBank/DDBJ whole genome shotgun (WGS) entry which is preliminary data.</text>
</comment>
<name>A0A1Y2EQL3_9BASI</name>
<feature type="compositionally biased region" description="Low complexity" evidence="1">
    <location>
        <begin position="301"/>
        <end position="316"/>
    </location>
</feature>
<gene>
    <name evidence="2" type="ORF">BCR35DRAFT_333551</name>
</gene>
<dbReference type="Proteomes" id="UP000193467">
    <property type="component" value="Unassembled WGS sequence"/>
</dbReference>
<keyword evidence="3" id="KW-1185">Reference proteome</keyword>
<accession>A0A1Y2EQL3</accession>
<feature type="region of interest" description="Disordered" evidence="1">
    <location>
        <begin position="300"/>
        <end position="319"/>
    </location>
</feature>
<protein>
    <recommendedName>
        <fullName evidence="4">F-box domain-containing protein</fullName>
    </recommendedName>
</protein>
<sequence length="702" mass="78758">MYCAIIWKRGSIGWTLGHFGCDTKFALNPFDYDPPCIIVGSTPIFAHLHTLSLVDILIDSSKFPSWLQWFDADSFPSLRHLSIGYIDYDYSRDGFDDTEAFQSGLKQLAPQLESFCFAANEFPTNIDLDDHTSPFSFPWSSFTSLRRLAIYTDSEVGPLVDQAIRGLPRSLQLLCLGCIPPGTHDQEDTASYQRRSKRSGRNWYSEVLYDLLDDLDDEWSSLSELKVVVVERTVETSPVVMNLLNEERATAPFFPLLTRQLSFSVTRKEPFAEFGGVPMRPRKEGARCVLLLRAASRSQARLSLPQQPRSSSSLPPNALHHDMIPPLPTEILHHIIKLSLPVVSFGTYRERYNLLLAYSLVNSTWRALAKKELYEELFVKNSKEAAAALSVEGARETVKRVHLGPYQTWGDDVRLDDARLGSWKLPETVTEARVSSLRLELEDLPRLAQLGTLHLHWCDFGLGNDDDPSSPASPASPPSFVLPPPLYSLTTLFLVDPFLCTGSFPTWTHWLNPTTFPSLSRLSLAFTGSSERVGEDDDFRKALSLLAPQLAAFSLAQGGSELGIEPGFPWSKFTTLSRLALFPSYWPATDLLRAALQGIPSSLSALRVGACSDSDSHYQAETTWGRRVLRTLSKTFAEGSPSLQALQVLSIEHVRHESNRAVVKSVKNVRQVMEARAGSFEYCLGWEGQDELLDWERFFEPW</sequence>
<dbReference type="EMBL" id="MCGR01000044">
    <property type="protein sequence ID" value="ORY73838.1"/>
    <property type="molecule type" value="Genomic_DNA"/>
</dbReference>
<evidence type="ECO:0000313" key="2">
    <source>
        <dbReference type="EMBL" id="ORY73838.1"/>
    </source>
</evidence>
<evidence type="ECO:0000313" key="3">
    <source>
        <dbReference type="Proteomes" id="UP000193467"/>
    </source>
</evidence>
<evidence type="ECO:0008006" key="4">
    <source>
        <dbReference type="Google" id="ProtNLM"/>
    </source>
</evidence>
<evidence type="ECO:0000256" key="1">
    <source>
        <dbReference type="SAM" id="MobiDB-lite"/>
    </source>
</evidence>